<dbReference type="SUPFAM" id="SSF100950">
    <property type="entry name" value="NagB/RpiA/CoA transferase-like"/>
    <property type="match status" value="1"/>
</dbReference>
<dbReference type="InterPro" id="IPR024185">
    <property type="entry name" value="FTHF_cligase-like_sf"/>
</dbReference>
<evidence type="ECO:0000313" key="5">
    <source>
        <dbReference type="EMBL" id="MDJ1158252.1"/>
    </source>
</evidence>
<comment type="cofactor">
    <cofactor evidence="4">
        <name>Mg(2+)</name>
        <dbReference type="ChEBI" id="CHEBI:18420"/>
    </cofactor>
</comment>
<dbReference type="PANTHER" id="PTHR23407">
    <property type="entry name" value="ATPASE INHIBITOR/5-FORMYLTETRAHYDROFOLATE CYCLO-LIGASE"/>
    <property type="match status" value="1"/>
</dbReference>
<comment type="caution">
    <text evidence="5">The sequence shown here is derived from an EMBL/GenBank/DDBJ whole genome shotgun (WGS) entry which is preliminary data.</text>
</comment>
<dbReference type="InterPro" id="IPR037171">
    <property type="entry name" value="NagB/RpiA_transferase-like"/>
</dbReference>
<reference evidence="5 6" key="1">
    <citation type="submission" date="2023-05" db="EMBL/GenBank/DDBJ databases">
        <title>Chelatococcus sp. nov., a moderately thermophilic bacterium isolated from hot spring microbial mat.</title>
        <authorList>
            <person name="Hu C.-J."/>
            <person name="Li W.-J."/>
        </authorList>
    </citation>
    <scope>NUCLEOTIDE SEQUENCE [LARGE SCALE GENOMIC DNA]</scope>
    <source>
        <strain evidence="5 6">SYSU G07232</strain>
    </source>
</reference>
<dbReference type="Gene3D" id="3.40.50.10420">
    <property type="entry name" value="NagB/RpiA/CoA transferase-like"/>
    <property type="match status" value="1"/>
</dbReference>
<sequence>MALSAASPSKKAHVRRAALARRDALALDVDAVLEAVEALTERALALPDLAGEGPVAGYWPIRGEMDPRPVLEALSRRGVPTALPAIDAGELVFRAWTPWEPVGPVGFGTLGPLPSAPEVVPRVLLVPVAAFDRACHRLGYGKGFYDRAIARLAATGPLLAVGIAYAAQEVATVPLEDHDRRLDVIVTEREVIRPAA</sequence>
<dbReference type="PIRSF" id="PIRSF006806">
    <property type="entry name" value="FTHF_cligase"/>
    <property type="match status" value="1"/>
</dbReference>
<accession>A0ABT7AFU7</accession>
<dbReference type="RefSeq" id="WP_283740246.1">
    <property type="nucleotide sequence ID" value="NZ_JASJEV010000004.1"/>
</dbReference>
<evidence type="ECO:0000256" key="4">
    <source>
        <dbReference type="RuleBase" id="RU361279"/>
    </source>
</evidence>
<name>A0ABT7AFU7_9HYPH</name>
<dbReference type="EC" id="6.3.3.2" evidence="4"/>
<comment type="similarity">
    <text evidence="1 4">Belongs to the 5-formyltetrahydrofolate cyclo-ligase family.</text>
</comment>
<protein>
    <recommendedName>
        <fullName evidence="4">5-formyltetrahydrofolate cyclo-ligase</fullName>
        <ecNumber evidence="4">6.3.3.2</ecNumber>
    </recommendedName>
</protein>
<keyword evidence="3 4" id="KW-0067">ATP-binding</keyword>
<dbReference type="Pfam" id="PF01812">
    <property type="entry name" value="5-FTHF_cyc-lig"/>
    <property type="match status" value="1"/>
</dbReference>
<evidence type="ECO:0000313" key="6">
    <source>
        <dbReference type="Proteomes" id="UP001321492"/>
    </source>
</evidence>
<organism evidence="5 6">
    <name type="scientific">Chelatococcus albus</name>
    <dbReference type="NCBI Taxonomy" id="3047466"/>
    <lineage>
        <taxon>Bacteria</taxon>
        <taxon>Pseudomonadati</taxon>
        <taxon>Pseudomonadota</taxon>
        <taxon>Alphaproteobacteria</taxon>
        <taxon>Hyphomicrobiales</taxon>
        <taxon>Chelatococcaceae</taxon>
        <taxon>Chelatococcus</taxon>
    </lineage>
</organism>
<comment type="catalytic activity">
    <reaction evidence="4">
        <text>(6S)-5-formyl-5,6,7,8-tetrahydrofolate + ATP = (6R)-5,10-methenyltetrahydrofolate + ADP + phosphate</text>
        <dbReference type="Rhea" id="RHEA:10488"/>
        <dbReference type="ChEBI" id="CHEBI:30616"/>
        <dbReference type="ChEBI" id="CHEBI:43474"/>
        <dbReference type="ChEBI" id="CHEBI:57455"/>
        <dbReference type="ChEBI" id="CHEBI:57457"/>
        <dbReference type="ChEBI" id="CHEBI:456216"/>
        <dbReference type="EC" id="6.3.3.2"/>
    </reaction>
</comment>
<dbReference type="NCBIfam" id="TIGR02727">
    <property type="entry name" value="MTHFS_bact"/>
    <property type="match status" value="1"/>
</dbReference>
<keyword evidence="4" id="KW-0460">Magnesium</keyword>
<keyword evidence="2 4" id="KW-0547">Nucleotide-binding</keyword>
<dbReference type="InterPro" id="IPR002698">
    <property type="entry name" value="FTHF_cligase"/>
</dbReference>
<gene>
    <name evidence="5" type="ORF">QNA08_08405</name>
</gene>
<proteinExistence type="inferred from homology"/>
<evidence type="ECO:0000256" key="3">
    <source>
        <dbReference type="ARBA" id="ARBA00022840"/>
    </source>
</evidence>
<dbReference type="EMBL" id="JASJEV010000004">
    <property type="protein sequence ID" value="MDJ1158252.1"/>
    <property type="molecule type" value="Genomic_DNA"/>
</dbReference>
<keyword evidence="4" id="KW-0479">Metal-binding</keyword>
<keyword evidence="6" id="KW-1185">Reference proteome</keyword>
<evidence type="ECO:0000256" key="1">
    <source>
        <dbReference type="ARBA" id="ARBA00010638"/>
    </source>
</evidence>
<dbReference type="PANTHER" id="PTHR23407:SF1">
    <property type="entry name" value="5-FORMYLTETRAHYDROFOLATE CYCLO-LIGASE"/>
    <property type="match status" value="1"/>
</dbReference>
<keyword evidence="5" id="KW-0436">Ligase</keyword>
<evidence type="ECO:0000256" key="2">
    <source>
        <dbReference type="ARBA" id="ARBA00022741"/>
    </source>
</evidence>
<dbReference type="GO" id="GO:0030272">
    <property type="term" value="F:5-formyltetrahydrofolate cyclo-ligase activity"/>
    <property type="evidence" value="ECO:0007669"/>
    <property type="project" value="UniProtKB-EC"/>
</dbReference>
<dbReference type="Proteomes" id="UP001321492">
    <property type="component" value="Unassembled WGS sequence"/>
</dbReference>